<keyword evidence="2" id="KW-1185">Reference proteome</keyword>
<sequence length="291" mass="33471">MHTSAPIDSAHSLVLSSAETRRFTLQISETECRDSNKLNKQGEPKFHNHTEQPFSLLSYKGVIIMIKRLRFRGEQPSMNRCFQWIVAISLIVVTAPVNKETGCSRINGTSTNNGPVKRKLQGRRITTVPVSDYESDEIELDTDYDTSGVLSIFTAMLKKSTDCARPHATRIVDELLHDVEHVWGLLGKRVRSRLTPHSNLQQLRNVLNKEWNSIDQTNIQKLIERLNRRKARNYIIFMSSMVKILRLSEESFYADHLMEYILHKEINLKAVTAATRLSVYYLNRTAARMEV</sequence>
<dbReference type="EMBL" id="JAJSOF020000038">
    <property type="protein sequence ID" value="KAJ4427200.1"/>
    <property type="molecule type" value="Genomic_DNA"/>
</dbReference>
<protein>
    <submittedName>
        <fullName evidence="1">Uncharacterized protein</fullName>
    </submittedName>
</protein>
<accession>A0ABQ8S072</accession>
<name>A0ABQ8S072_PERAM</name>
<organism evidence="1 2">
    <name type="scientific">Periplaneta americana</name>
    <name type="common">American cockroach</name>
    <name type="synonym">Blatta americana</name>
    <dbReference type="NCBI Taxonomy" id="6978"/>
    <lineage>
        <taxon>Eukaryota</taxon>
        <taxon>Metazoa</taxon>
        <taxon>Ecdysozoa</taxon>
        <taxon>Arthropoda</taxon>
        <taxon>Hexapoda</taxon>
        <taxon>Insecta</taxon>
        <taxon>Pterygota</taxon>
        <taxon>Neoptera</taxon>
        <taxon>Polyneoptera</taxon>
        <taxon>Dictyoptera</taxon>
        <taxon>Blattodea</taxon>
        <taxon>Blattoidea</taxon>
        <taxon>Blattidae</taxon>
        <taxon>Blattinae</taxon>
        <taxon>Periplaneta</taxon>
    </lineage>
</organism>
<dbReference type="Gene3D" id="3.30.420.10">
    <property type="entry name" value="Ribonuclease H-like superfamily/Ribonuclease H"/>
    <property type="match status" value="1"/>
</dbReference>
<evidence type="ECO:0000313" key="1">
    <source>
        <dbReference type="EMBL" id="KAJ4427200.1"/>
    </source>
</evidence>
<comment type="caution">
    <text evidence="1">The sequence shown here is derived from an EMBL/GenBank/DDBJ whole genome shotgun (WGS) entry which is preliminary data.</text>
</comment>
<evidence type="ECO:0000313" key="2">
    <source>
        <dbReference type="Proteomes" id="UP001148838"/>
    </source>
</evidence>
<dbReference type="Proteomes" id="UP001148838">
    <property type="component" value="Unassembled WGS sequence"/>
</dbReference>
<proteinExistence type="predicted"/>
<gene>
    <name evidence="1" type="ORF">ANN_24817</name>
</gene>
<reference evidence="1 2" key="1">
    <citation type="journal article" date="2022" name="Allergy">
        <title>Genome assembly and annotation of Periplaneta americana reveal a comprehensive cockroach allergen profile.</title>
        <authorList>
            <person name="Wang L."/>
            <person name="Xiong Q."/>
            <person name="Saelim N."/>
            <person name="Wang L."/>
            <person name="Nong W."/>
            <person name="Wan A.T."/>
            <person name="Shi M."/>
            <person name="Liu X."/>
            <person name="Cao Q."/>
            <person name="Hui J.H.L."/>
            <person name="Sookrung N."/>
            <person name="Leung T.F."/>
            <person name="Tungtrongchitr A."/>
            <person name="Tsui S.K.W."/>
        </authorList>
    </citation>
    <scope>NUCLEOTIDE SEQUENCE [LARGE SCALE GENOMIC DNA]</scope>
    <source>
        <strain evidence="1">PWHHKU_190912</strain>
    </source>
</reference>
<dbReference type="InterPro" id="IPR036397">
    <property type="entry name" value="RNaseH_sf"/>
</dbReference>